<keyword evidence="2" id="KW-1185">Reference proteome</keyword>
<dbReference type="STRING" id="188477.A0A3S1C8J2"/>
<evidence type="ECO:0000313" key="2">
    <source>
        <dbReference type="Proteomes" id="UP000271974"/>
    </source>
</evidence>
<sequence length="196" mass="22336">MSEFTIHHDVNELMTKLEVRSTAPVGAEVYAEKLLQNRTPYVTTHISSSEAKRRIAASTETPIEFFAKYDDLKSKNVRDIDPLLHLLSRIVKEEEVKYVLKENAEKQAKKEGLLLYPVRHLASQLPSTATTKMTEEELSQVQDMLKQAKVVDTSSNFLTKVLREKPLNRNVNLPQVPDGFSLNRHLDFFDDGNSNP</sequence>
<gene>
    <name evidence="1" type="ORF">EGW08_006272</name>
</gene>
<organism evidence="1 2">
    <name type="scientific">Elysia chlorotica</name>
    <name type="common">Eastern emerald elysia</name>
    <name type="synonym">Sea slug</name>
    <dbReference type="NCBI Taxonomy" id="188477"/>
    <lineage>
        <taxon>Eukaryota</taxon>
        <taxon>Metazoa</taxon>
        <taxon>Spiralia</taxon>
        <taxon>Lophotrochozoa</taxon>
        <taxon>Mollusca</taxon>
        <taxon>Gastropoda</taxon>
        <taxon>Heterobranchia</taxon>
        <taxon>Euthyneura</taxon>
        <taxon>Panpulmonata</taxon>
        <taxon>Sacoglossa</taxon>
        <taxon>Placobranchoidea</taxon>
        <taxon>Plakobranchidae</taxon>
        <taxon>Elysia</taxon>
    </lineage>
</organism>
<dbReference type="Proteomes" id="UP000271974">
    <property type="component" value="Unassembled WGS sequence"/>
</dbReference>
<feature type="non-terminal residue" evidence="1">
    <location>
        <position position="196"/>
    </location>
</feature>
<protein>
    <submittedName>
        <fullName evidence="1">Uncharacterized protein</fullName>
    </submittedName>
</protein>
<name>A0A3S1C8J2_ELYCH</name>
<comment type="caution">
    <text evidence="1">The sequence shown here is derived from an EMBL/GenBank/DDBJ whole genome shotgun (WGS) entry which is preliminary data.</text>
</comment>
<evidence type="ECO:0000313" key="1">
    <source>
        <dbReference type="EMBL" id="RUS85943.1"/>
    </source>
</evidence>
<reference evidence="1 2" key="1">
    <citation type="submission" date="2019-01" db="EMBL/GenBank/DDBJ databases">
        <title>A draft genome assembly of the solar-powered sea slug Elysia chlorotica.</title>
        <authorList>
            <person name="Cai H."/>
            <person name="Li Q."/>
            <person name="Fang X."/>
            <person name="Li J."/>
            <person name="Curtis N.E."/>
            <person name="Altenburger A."/>
            <person name="Shibata T."/>
            <person name="Feng M."/>
            <person name="Maeda T."/>
            <person name="Schwartz J.A."/>
            <person name="Shigenobu S."/>
            <person name="Lundholm N."/>
            <person name="Nishiyama T."/>
            <person name="Yang H."/>
            <person name="Hasebe M."/>
            <person name="Li S."/>
            <person name="Pierce S.K."/>
            <person name="Wang J."/>
        </authorList>
    </citation>
    <scope>NUCLEOTIDE SEQUENCE [LARGE SCALE GENOMIC DNA]</scope>
    <source>
        <strain evidence="1">EC2010</strain>
        <tissue evidence="1">Whole organism of an adult</tissue>
    </source>
</reference>
<accession>A0A3S1C8J2</accession>
<dbReference type="OrthoDB" id="2192946at2759"/>
<dbReference type="EMBL" id="RQTK01000155">
    <property type="protein sequence ID" value="RUS85943.1"/>
    <property type="molecule type" value="Genomic_DNA"/>
</dbReference>
<dbReference type="AlphaFoldDB" id="A0A3S1C8J2"/>
<proteinExistence type="predicted"/>